<dbReference type="EMBL" id="CAJNNV010029417">
    <property type="protein sequence ID" value="CAE8628542.1"/>
    <property type="molecule type" value="Genomic_DNA"/>
</dbReference>
<dbReference type="OMA" id="RCKEGRS"/>
<protein>
    <submittedName>
        <fullName evidence="4">Uncharacterized protein</fullName>
    </submittedName>
</protein>
<dbReference type="SUPFAM" id="SSF48403">
    <property type="entry name" value="Ankyrin repeat"/>
    <property type="match status" value="1"/>
</dbReference>
<evidence type="ECO:0000256" key="2">
    <source>
        <dbReference type="ARBA" id="ARBA00023043"/>
    </source>
</evidence>
<dbReference type="AlphaFoldDB" id="A0A813GPA0"/>
<dbReference type="GO" id="GO:0085020">
    <property type="term" value="P:protein K6-linked ubiquitination"/>
    <property type="evidence" value="ECO:0007669"/>
    <property type="project" value="TreeGrafter"/>
</dbReference>
<feature type="repeat" description="ANK" evidence="3">
    <location>
        <begin position="17"/>
        <end position="49"/>
    </location>
</feature>
<dbReference type="PRINTS" id="PR01415">
    <property type="entry name" value="ANKYRIN"/>
</dbReference>
<dbReference type="OrthoDB" id="194358at2759"/>
<dbReference type="GO" id="GO:0004842">
    <property type="term" value="F:ubiquitin-protein transferase activity"/>
    <property type="evidence" value="ECO:0007669"/>
    <property type="project" value="TreeGrafter"/>
</dbReference>
<keyword evidence="1" id="KW-0677">Repeat</keyword>
<dbReference type="PROSITE" id="PS50297">
    <property type="entry name" value="ANK_REP_REGION"/>
    <property type="match status" value="2"/>
</dbReference>
<organism evidence="4 6">
    <name type="scientific">Polarella glacialis</name>
    <name type="common">Dinoflagellate</name>
    <dbReference type="NCBI Taxonomy" id="89957"/>
    <lineage>
        <taxon>Eukaryota</taxon>
        <taxon>Sar</taxon>
        <taxon>Alveolata</taxon>
        <taxon>Dinophyceae</taxon>
        <taxon>Suessiales</taxon>
        <taxon>Suessiaceae</taxon>
        <taxon>Polarella</taxon>
    </lineage>
</organism>
<dbReference type="PANTHER" id="PTHR24171:SF8">
    <property type="entry name" value="BRCA1-ASSOCIATED RING DOMAIN PROTEIN 1"/>
    <property type="match status" value="1"/>
</dbReference>
<feature type="non-terminal residue" evidence="4">
    <location>
        <position position="138"/>
    </location>
</feature>
<sequence>ARLLLWARAEVNAVDGLGATALHYAAGAGHHEVVKELLQAQADSTARDGQQQTPLHYAASGMSPDVVHALLASGGNPCALDAVNDTPLSIALQLRTHEVAMAMVKPPAAKENEATTSFQNSGQLEAVALAGELNNVVQ</sequence>
<keyword evidence="2 3" id="KW-0040">ANK repeat</keyword>
<dbReference type="InterPro" id="IPR002110">
    <property type="entry name" value="Ankyrin_rpt"/>
</dbReference>
<evidence type="ECO:0000256" key="3">
    <source>
        <dbReference type="PROSITE-ProRule" id="PRU00023"/>
    </source>
</evidence>
<comment type="caution">
    <text evidence="4">The sequence shown here is derived from an EMBL/GenBank/DDBJ whole genome shotgun (WGS) entry which is preliminary data.</text>
</comment>
<feature type="repeat" description="ANK" evidence="3">
    <location>
        <begin position="50"/>
        <end position="82"/>
    </location>
</feature>
<dbReference type="PROSITE" id="PS50088">
    <property type="entry name" value="ANK_REPEAT"/>
    <property type="match status" value="2"/>
</dbReference>
<name>A0A813GPA0_POLGL</name>
<dbReference type="Proteomes" id="UP000626109">
    <property type="component" value="Unassembled WGS sequence"/>
</dbReference>
<gene>
    <name evidence="4" type="ORF">PGLA1383_LOCUS45152</name>
    <name evidence="5" type="ORF">PGLA2088_LOCUS44437</name>
</gene>
<dbReference type="InterPro" id="IPR036770">
    <property type="entry name" value="Ankyrin_rpt-contain_sf"/>
</dbReference>
<reference evidence="4" key="1">
    <citation type="submission" date="2021-02" db="EMBL/GenBank/DDBJ databases">
        <authorList>
            <person name="Dougan E. K."/>
            <person name="Rhodes N."/>
            <person name="Thang M."/>
            <person name="Chan C."/>
        </authorList>
    </citation>
    <scope>NUCLEOTIDE SEQUENCE</scope>
</reference>
<dbReference type="SMART" id="SM00248">
    <property type="entry name" value="ANK"/>
    <property type="match status" value="2"/>
</dbReference>
<dbReference type="Gene3D" id="1.25.40.20">
    <property type="entry name" value="Ankyrin repeat-containing domain"/>
    <property type="match status" value="2"/>
</dbReference>
<evidence type="ECO:0000256" key="1">
    <source>
        <dbReference type="ARBA" id="ARBA00022737"/>
    </source>
</evidence>
<dbReference type="EMBL" id="CAJNNW010035199">
    <property type="protein sequence ID" value="CAE8726290.1"/>
    <property type="molecule type" value="Genomic_DNA"/>
</dbReference>
<evidence type="ECO:0000313" key="4">
    <source>
        <dbReference type="EMBL" id="CAE8628542.1"/>
    </source>
</evidence>
<keyword evidence="6" id="KW-1185">Reference proteome</keyword>
<evidence type="ECO:0000313" key="5">
    <source>
        <dbReference type="EMBL" id="CAE8726290.1"/>
    </source>
</evidence>
<dbReference type="PANTHER" id="PTHR24171">
    <property type="entry name" value="ANKYRIN REPEAT DOMAIN-CONTAINING PROTEIN 39-RELATED"/>
    <property type="match status" value="1"/>
</dbReference>
<dbReference type="Pfam" id="PF12796">
    <property type="entry name" value="Ank_2"/>
    <property type="match status" value="1"/>
</dbReference>
<proteinExistence type="predicted"/>
<dbReference type="Proteomes" id="UP000654075">
    <property type="component" value="Unassembled WGS sequence"/>
</dbReference>
<evidence type="ECO:0000313" key="6">
    <source>
        <dbReference type="Proteomes" id="UP000654075"/>
    </source>
</evidence>
<accession>A0A813GPA0</accession>